<dbReference type="AlphaFoldDB" id="A0A8H3TXS5"/>
<dbReference type="GO" id="GO:0003723">
    <property type="term" value="F:RNA binding"/>
    <property type="evidence" value="ECO:0007669"/>
    <property type="project" value="InterPro"/>
</dbReference>
<dbReference type="PANTHER" id="PTHR44215:SF1">
    <property type="entry name" value="WD REPEAT-CONTAINING PROTEIN 75"/>
    <property type="match status" value="1"/>
</dbReference>
<name>A0A8H3TXS5_9TREE</name>
<dbReference type="GO" id="GO:0032040">
    <property type="term" value="C:small-subunit processome"/>
    <property type="evidence" value="ECO:0007669"/>
    <property type="project" value="InterPro"/>
</dbReference>
<feature type="domain" description="WD repeat-containing protein 75 second beta-propeller" evidence="10">
    <location>
        <begin position="555"/>
        <end position="868"/>
    </location>
</feature>
<dbReference type="Pfam" id="PF23769">
    <property type="entry name" value="Beta-prop_WDR75_2nd"/>
    <property type="match status" value="1"/>
</dbReference>
<accession>A0A8H3TXS5</accession>
<proteinExistence type="predicted"/>
<sequence>MQSPEASTSRLPIHSSTPRRTPSAKGKEKAVHAEHVEGATVDVSVLPRHVVKRLRKKSGSLNLDEPAFDKFAQEYLAKHPGLLAKAARKTRREDDDEEVEGDVKEWKSCLVVEKPSNAYAPVWTQDGRYYFLASGSTLNIHAAEAPDYHHVSSLPSPTAVTDGHTAQIISYALNPTNPLQVLTASEDGLVKVWDWTDGRLIRSIDLAAAMAQEDVTREFKKAKKNKEAVDKSQKEEKGRRMITQMTVGIVGGKGYIYASMGFAVDHDSIARYHPHEVIQLPIRLNTNDASSSNVRSSIHNVNRNLRKLGVLPRPPTALALSPKGTYLLATAGDEAYVRRLLTTDYTTAWIRLPSRHQLTCAAWCPLDLNGGVASLLQDTEEEWFATGDEAGQILLWRGLSGAFESLTAANPAVKLETSAFILHKLPEKTLPVTTYHWHAHPVAAIAFTGSGAQLLSVGEENVLVIWHLDTGKKSFMARLAMGGLYSLGVKSAIAGQGVEEEYWIGALDGTTVKISSSSGKIANIGKTARLDPLARHAIKENRKYPLAYHIPTSSMVLPSSHPSIIQFYQPTTQKVLFDLEITPSNRVRGMGKPDAVEQVKVDIVAFSDVSENGTVPWMATSEAREGDEDEGGGHVRSIKIWEWRHGTYILNTHFAKAHSTSMVTSMVFREPVVAAGPSKAKKPEILLLTTAEDGSAKVWTIKRGVADTLQSAPGKSKKNSVEAFWALRSSFDYQGLPIYSSAMSVDGSLLALAHGTVVTLWETSSNILMKVFDTADIEGVRKVQFLGSEGRWLAFAGQTRGVGVWDLLSCEVAWTLPFFHQHEVISLSIPSQPYFLASTLTSGPSPHQQTIISCFGPHSAKPIFRRAIPAKLLQVCVSNVNTSHAVDASSVELTAIARDGRTLRVGEDVKPFPKQIQSVSVSAATASALGTTVKTSNLSIWEEMFGKNAFSGTAQAEDVPEPTLSAKPLKDKRSKYSKVYDGPSTSLPPMDLLFDEFLNDFMDVKPAVTSEAQAPTVRFAGDAGEVAETASIISSEDMVPTVDMHVKKVTMKDVQELGDWFKTVILNPDAAQPAPTPKPKTNGAVTGSVSVSTPRSAVRKSKGTPVSAAKSAMEVDSPASVGKKRKVVPA</sequence>
<feature type="compositionally biased region" description="Polar residues" evidence="9">
    <location>
        <begin position="1083"/>
        <end position="1095"/>
    </location>
</feature>
<dbReference type="GO" id="GO:0045943">
    <property type="term" value="P:positive regulation of transcription by RNA polymerase I"/>
    <property type="evidence" value="ECO:0007669"/>
    <property type="project" value="InterPro"/>
</dbReference>
<evidence type="ECO:0000256" key="2">
    <source>
        <dbReference type="ARBA" id="ARBA00022517"/>
    </source>
</evidence>
<dbReference type="PROSITE" id="PS50082">
    <property type="entry name" value="WD_REPEATS_2"/>
    <property type="match status" value="2"/>
</dbReference>
<gene>
    <name evidence="11" type="ORF">NliqN6_5190</name>
</gene>
<dbReference type="InterPro" id="IPR001680">
    <property type="entry name" value="WD40_rpt"/>
</dbReference>
<evidence type="ECO:0000313" key="11">
    <source>
        <dbReference type="EMBL" id="GHJ88788.1"/>
    </source>
</evidence>
<evidence type="ECO:0000256" key="9">
    <source>
        <dbReference type="SAM" id="MobiDB-lite"/>
    </source>
</evidence>
<dbReference type="Proteomes" id="UP000620104">
    <property type="component" value="Unassembled WGS sequence"/>
</dbReference>
<evidence type="ECO:0000256" key="7">
    <source>
        <dbReference type="ARBA" id="ARBA00023242"/>
    </source>
</evidence>
<feature type="compositionally biased region" description="Polar residues" evidence="9">
    <location>
        <begin position="1"/>
        <end position="20"/>
    </location>
</feature>
<dbReference type="OrthoDB" id="4096at2759"/>
<keyword evidence="3" id="KW-0698">rRNA processing</keyword>
<dbReference type="InterPro" id="IPR053826">
    <property type="entry name" value="WDR75"/>
</dbReference>
<evidence type="ECO:0000256" key="3">
    <source>
        <dbReference type="ARBA" id="ARBA00022552"/>
    </source>
</evidence>
<keyword evidence="2" id="KW-0690">Ribosome biogenesis</keyword>
<dbReference type="SUPFAM" id="SSF50978">
    <property type="entry name" value="WD40 repeat-like"/>
    <property type="match status" value="1"/>
</dbReference>
<keyword evidence="12" id="KW-1185">Reference proteome</keyword>
<dbReference type="Pfam" id="PF00400">
    <property type="entry name" value="WD40"/>
    <property type="match status" value="1"/>
</dbReference>
<dbReference type="EMBL" id="BLZA01000032">
    <property type="protein sequence ID" value="GHJ88788.1"/>
    <property type="molecule type" value="Genomic_DNA"/>
</dbReference>
<feature type="region of interest" description="Disordered" evidence="9">
    <location>
        <begin position="1"/>
        <end position="33"/>
    </location>
</feature>
<dbReference type="SMART" id="SM00320">
    <property type="entry name" value="WD40"/>
    <property type="match status" value="5"/>
</dbReference>
<comment type="subcellular location">
    <subcellularLocation>
        <location evidence="1">Nucleus</location>
        <location evidence="1">Nucleolus</location>
    </subcellularLocation>
</comment>
<keyword evidence="7" id="KW-0539">Nucleus</keyword>
<comment type="caution">
    <text evidence="11">The sequence shown here is derived from an EMBL/GenBank/DDBJ whole genome shotgun (WGS) entry which is preliminary data.</text>
</comment>
<evidence type="ECO:0000256" key="5">
    <source>
        <dbReference type="ARBA" id="ARBA00022737"/>
    </source>
</evidence>
<feature type="repeat" description="WD" evidence="8">
    <location>
        <begin position="161"/>
        <end position="203"/>
    </location>
</feature>
<evidence type="ECO:0000256" key="4">
    <source>
        <dbReference type="ARBA" id="ARBA00022574"/>
    </source>
</evidence>
<evidence type="ECO:0000256" key="1">
    <source>
        <dbReference type="ARBA" id="ARBA00004604"/>
    </source>
</evidence>
<dbReference type="GO" id="GO:2000234">
    <property type="term" value="P:positive regulation of rRNA processing"/>
    <property type="evidence" value="ECO:0007669"/>
    <property type="project" value="TreeGrafter"/>
</dbReference>
<evidence type="ECO:0000256" key="8">
    <source>
        <dbReference type="PROSITE-ProRule" id="PRU00221"/>
    </source>
</evidence>
<dbReference type="PANTHER" id="PTHR44215">
    <property type="entry name" value="WD REPEAT-CONTAINING PROTEIN 75"/>
    <property type="match status" value="1"/>
</dbReference>
<keyword evidence="5" id="KW-0677">Repeat</keyword>
<evidence type="ECO:0000256" key="6">
    <source>
        <dbReference type="ARBA" id="ARBA00023163"/>
    </source>
</evidence>
<dbReference type="InterPro" id="IPR057644">
    <property type="entry name" value="Beta-prop_WDR75_2nd"/>
</dbReference>
<organism evidence="11 12">
    <name type="scientific">Naganishia liquefaciens</name>
    <dbReference type="NCBI Taxonomy" id="104408"/>
    <lineage>
        <taxon>Eukaryota</taxon>
        <taxon>Fungi</taxon>
        <taxon>Dikarya</taxon>
        <taxon>Basidiomycota</taxon>
        <taxon>Agaricomycotina</taxon>
        <taxon>Tremellomycetes</taxon>
        <taxon>Filobasidiales</taxon>
        <taxon>Filobasidiaceae</taxon>
        <taxon>Naganishia</taxon>
    </lineage>
</organism>
<dbReference type="Gene3D" id="2.130.10.10">
    <property type="entry name" value="YVTN repeat-like/Quinoprotein amine dehydrogenase"/>
    <property type="match status" value="3"/>
</dbReference>
<feature type="repeat" description="WD" evidence="8">
    <location>
        <begin position="435"/>
        <end position="476"/>
    </location>
</feature>
<dbReference type="InterPro" id="IPR036322">
    <property type="entry name" value="WD40_repeat_dom_sf"/>
</dbReference>
<dbReference type="GO" id="GO:0006364">
    <property type="term" value="P:rRNA processing"/>
    <property type="evidence" value="ECO:0007669"/>
    <property type="project" value="UniProtKB-KW"/>
</dbReference>
<dbReference type="SUPFAM" id="SSF63829">
    <property type="entry name" value="Calcium-dependent phosphotriesterase"/>
    <property type="match status" value="1"/>
</dbReference>
<dbReference type="InterPro" id="IPR015943">
    <property type="entry name" value="WD40/YVTN_repeat-like_dom_sf"/>
</dbReference>
<feature type="region of interest" description="Disordered" evidence="9">
    <location>
        <begin position="1071"/>
        <end position="1130"/>
    </location>
</feature>
<evidence type="ECO:0000259" key="10">
    <source>
        <dbReference type="Pfam" id="PF23769"/>
    </source>
</evidence>
<protein>
    <recommendedName>
        <fullName evidence="10">WD repeat-containing protein 75 second beta-propeller domain-containing protein</fullName>
    </recommendedName>
</protein>
<reference evidence="11" key="1">
    <citation type="submission" date="2020-07" db="EMBL/GenBank/DDBJ databases">
        <title>Draft Genome Sequence of a Deep-Sea Yeast, Naganishia (Cryptococcus) liquefaciens strain N6.</title>
        <authorList>
            <person name="Han Y.W."/>
            <person name="Kajitani R."/>
            <person name="Morimoto H."/>
            <person name="Parhat M."/>
            <person name="Tsubouchi H."/>
            <person name="Bakenova O."/>
            <person name="Ogata M."/>
            <person name="Argunhan B."/>
            <person name="Aoki R."/>
            <person name="Kajiwara S."/>
            <person name="Itoh T."/>
            <person name="Iwasaki H."/>
        </authorList>
    </citation>
    <scope>NUCLEOTIDE SEQUENCE</scope>
    <source>
        <strain evidence="11">N6</strain>
    </source>
</reference>
<keyword evidence="4 8" id="KW-0853">WD repeat</keyword>
<evidence type="ECO:0000313" key="12">
    <source>
        <dbReference type="Proteomes" id="UP000620104"/>
    </source>
</evidence>
<keyword evidence="6" id="KW-0804">Transcription</keyword>
<dbReference type="PROSITE" id="PS50294">
    <property type="entry name" value="WD_REPEATS_REGION"/>
    <property type="match status" value="1"/>
</dbReference>